<evidence type="ECO:0000313" key="1">
    <source>
        <dbReference type="EMBL" id="MCL2914079.1"/>
    </source>
</evidence>
<sequence length="154" mass="17807">MDKQDRQALDNIKKFGCHVLKVMEGDGQPEFTYSIGINRKQNKPDLIIIGLNNDLSHSIVNNYKDRLLNGETFEPGQFYSDFIAGYDVCFIEVDKTHYKEYLGWGLWLHNGDNFKVLQLIWPTTSGLWPWDDEKSEFYVWAQPILNSSGALSKI</sequence>
<gene>
    <name evidence="1" type="ORF">L2725_09800</name>
</gene>
<protein>
    <submittedName>
        <fullName evidence="1">DUF4262 domain-containing protein</fullName>
    </submittedName>
</protein>
<proteinExistence type="predicted"/>
<comment type="caution">
    <text evidence="1">The sequence shown here is derived from an EMBL/GenBank/DDBJ whole genome shotgun (WGS) entry which is preliminary data.</text>
</comment>
<dbReference type="Pfam" id="PF14081">
    <property type="entry name" value="DUF4262"/>
    <property type="match status" value="1"/>
</dbReference>
<organism evidence="1 2">
    <name type="scientific">Shewanella corallii</name>
    <dbReference type="NCBI Taxonomy" id="560080"/>
    <lineage>
        <taxon>Bacteria</taxon>
        <taxon>Pseudomonadati</taxon>
        <taxon>Pseudomonadota</taxon>
        <taxon>Gammaproteobacteria</taxon>
        <taxon>Alteromonadales</taxon>
        <taxon>Shewanellaceae</taxon>
        <taxon>Shewanella</taxon>
    </lineage>
</organism>
<reference evidence="1 2" key="1">
    <citation type="submission" date="2022-01" db="EMBL/GenBank/DDBJ databases">
        <title>Whole genome-based taxonomy of the Shewanellaceae.</title>
        <authorList>
            <person name="Martin-Rodriguez A.J."/>
        </authorList>
    </citation>
    <scope>NUCLEOTIDE SEQUENCE [LARGE SCALE GENOMIC DNA]</scope>
    <source>
        <strain evidence="1 2">DSM 21332</strain>
    </source>
</reference>
<keyword evidence="2" id="KW-1185">Reference proteome</keyword>
<accession>A0ABT0N6K2</accession>
<dbReference type="Proteomes" id="UP001202831">
    <property type="component" value="Unassembled WGS sequence"/>
</dbReference>
<evidence type="ECO:0000313" key="2">
    <source>
        <dbReference type="Proteomes" id="UP001202831"/>
    </source>
</evidence>
<name>A0ABT0N6K2_9GAMM</name>
<dbReference type="RefSeq" id="WP_249248811.1">
    <property type="nucleotide sequence ID" value="NZ_JAKIKT010000003.1"/>
</dbReference>
<dbReference type="InterPro" id="IPR025358">
    <property type="entry name" value="DUF4262"/>
</dbReference>
<dbReference type="EMBL" id="JAKIKT010000003">
    <property type="protein sequence ID" value="MCL2914079.1"/>
    <property type="molecule type" value="Genomic_DNA"/>
</dbReference>